<protein>
    <recommendedName>
        <fullName evidence="5">EKC/KEOPS complex subunit BUD32</fullName>
        <ecNumber evidence="3">2.7.11.1</ecNumber>
    </recommendedName>
    <alternativeName>
        <fullName evidence="6 7">Atypical Serine/threonine protein kinase BUD32</fullName>
    </alternativeName>
    <alternativeName>
        <fullName evidence="4">EKC/KEOPS complex subunit bud32</fullName>
    </alternativeName>
</protein>
<accession>A0A9P6HTH4</accession>
<comment type="subunit">
    <text evidence="2">Component of the EKC/KEOPS complex composed of at least BUD32, CGI121, GON7, KAE1 and PCC1; the whole complex dimerizes.</text>
</comment>
<dbReference type="SUPFAM" id="SSF51197">
    <property type="entry name" value="Clavaminate synthase-like"/>
    <property type="match status" value="1"/>
</dbReference>
<evidence type="ECO:0000256" key="9">
    <source>
        <dbReference type="ARBA" id="ARBA00048679"/>
    </source>
</evidence>
<sequence length="1701" mass="188355">MDIASKLRALETKLQQVDRIVSALQLSTPHAGRRTRRNNPRQTTKPTSDLDMLKDLLTGLHAELQQIREEVSRTSEQPSQETLPAHAASPSSALSSPPPSVVPDEHSDPPVDHPAPSPRVVDLPTHQEPVPSPLPDAPDAPDAGGPRADLEPPTAADSDSAALSPLSNLGSDVEWALQHAGSLFEAQGDSPTDPAPPEPAPITTRPKFSLTIEEMGVNLVPNIAKMVTDEDFTGKVQITNLPEIDWANLKSSIGRPKDREHLGNVYTKGPDGSGYAFLKLSPSTKFVLPDFSQMPQKPSEGETTAFLDNIARDPPKGSIPYYAGPPLTSNIKSFLHPGDALASMEAIAGGNSPYTYIGARYSGTGWHDDDALLWSCNYVSFGWKLWLVIAEHHRARFEAFIRRHWKANRCAQFVRHLSLFIGPSRLREEGIDFAVHCAGPGDMVIIRPGQYHAVVNYSSCFATAINFSLPGDPAMPPDLAVCKQCGLYPLHLPDFRVVSPPPLDPVPGVETEHVSIAARTKLARRPTARPQDSQPAKKPKTSRPHPELDEIISHVLKIDKLCHVPRIDPRNPPSPEVLKLAMAIGSRPAIQQFCDLVRSRREPNNTRLCLSYSLSLPSKSGSKNFQSDLLRLISAAASDDFEFDRVKPLLKSALSKVDDFTIWDQAYSAVSETTPPPRTIASSLQQTPWQHNTSSFANSSEHRRYVDDILKEELGTMYVGLPGFRDAYFGVVVGLEAASKEFFNQCLNGSNPTFHDDDGWEGWPQDANENSVLEWLATFVKKLVVFADTQKSNTTHQRKLLAQPNTPMRGSTANRKLDVGFVDKGETAKDSQYHWKQILVPGELKSNPSANIASKAWLDLGRYAREVLAAQDTRRFVLGFTLCGSFMRVWSFDRLGAIASEQFDINKDGLQFVITVLGFLWMDEEALGFDPTVKLSDNKRFINIMRDGSTERIVIDELLGRARCVAGRAATCWKAHPEGHPETPLVIKDSWQYPERDEEGDLLREVTDKDVVNVARYYHHETVQVHETNDDIWNNVRHGLNVTAASNYRPGRQMQPSNMAKDTMRKGRSSTSRKRLSSQTDSILPPSKRSCSASPTKATSIPPNRVHRRIILQDYGKPIYEASSRSALLAALVGCIEGHESLYKAGILHRDISINNLMINEDCGNPSWPAFLIDLDLAIWEPRESASGAKGKTGTRAFMAIGALLGEQHSFMHDLESFFWVLFWICIHYDKNGKDIGPTEFDCWNYESDTKLILSKAILDSFTHHGPNGLHACIVSTPAWATIAQSHFRRDHEMMFPLESARCIIAQLITGVASLHSAGIVHGDLHTGNILLSLPRDRLMDQTIEEVYKRHGRPTKIPLHLYQEMTLRKPAIPANAPPYIVKSLDLGGACDTIKPADAKVFIGDFSESWKPSSQTKHTLSTQYPSRAPEFMCGEKLKIPMGLPSDIWSLGCLIYRLLGPRNILESRAPDDDAVFAGIVGMLGKPPQEWWNAWDNRGKYFDGYDAKEVAQDILDGNGKPDQKRASLQRRVQVWLPEDGRSNISSEEQRDLLALLNPIFQWRSEDRPTASQLLSSSWMTKWGLPAVKAMEQASVQTVNKDADKGDPKVSNDPDTESQKLVQTEVVDKMKDGEKSKTGNKLQEGNKPETGGKEEIGEKMKAGKADTVEAKTDETKIGKANTGGTKTQTTSTAKVVPVKQIVGKK</sequence>
<dbReference type="Gene3D" id="3.30.200.20">
    <property type="entry name" value="Phosphorylase Kinase, domain 1"/>
    <property type="match status" value="1"/>
</dbReference>
<dbReference type="InterPro" id="IPR040976">
    <property type="entry name" value="Pkinase_fungal"/>
</dbReference>
<dbReference type="InterPro" id="IPR008266">
    <property type="entry name" value="Tyr_kinase_AS"/>
</dbReference>
<dbReference type="RefSeq" id="XP_038740219.1">
    <property type="nucleotide sequence ID" value="XM_038894574.1"/>
</dbReference>
<feature type="region of interest" description="Disordered" evidence="10">
    <location>
        <begin position="1044"/>
        <end position="1102"/>
    </location>
</feature>
<comment type="caution">
    <text evidence="13">The sequence shown here is derived from an EMBL/GenBank/DDBJ whole genome shotgun (WGS) entry which is preliminary data.</text>
</comment>
<dbReference type="OrthoDB" id="5584477at2759"/>
<feature type="compositionally biased region" description="Low complexity" evidence="10">
    <location>
        <begin position="84"/>
        <end position="95"/>
    </location>
</feature>
<dbReference type="PROSITE" id="PS50011">
    <property type="entry name" value="PROTEIN_KINASE_DOM"/>
    <property type="match status" value="1"/>
</dbReference>
<gene>
    <name evidence="13" type="ORF">CkaCkLH20_11860</name>
</gene>
<evidence type="ECO:0000256" key="8">
    <source>
        <dbReference type="ARBA" id="ARBA00047899"/>
    </source>
</evidence>
<reference evidence="13" key="2">
    <citation type="submission" date="2020-11" db="EMBL/GenBank/DDBJ databases">
        <title>Whole genome sequencing of Colletotrichum sp.</title>
        <authorList>
            <person name="Li H."/>
        </authorList>
    </citation>
    <scope>NUCLEOTIDE SEQUENCE</scope>
    <source>
        <strain evidence="13">CkLH20</strain>
    </source>
</reference>
<feature type="compositionally biased region" description="Basic residues" evidence="10">
    <location>
        <begin position="1066"/>
        <end position="1076"/>
    </location>
</feature>
<dbReference type="InterPro" id="IPR011009">
    <property type="entry name" value="Kinase-like_dom_sf"/>
</dbReference>
<feature type="region of interest" description="Disordered" evidence="10">
    <location>
        <begin position="25"/>
        <end position="51"/>
    </location>
</feature>
<dbReference type="Gene3D" id="2.60.120.650">
    <property type="entry name" value="Cupin"/>
    <property type="match status" value="1"/>
</dbReference>
<dbReference type="GeneID" id="62167648"/>
<dbReference type="SMART" id="SM00220">
    <property type="entry name" value="S_TKc"/>
    <property type="match status" value="1"/>
</dbReference>
<feature type="compositionally biased region" description="Basic and acidic residues" evidence="10">
    <location>
        <begin position="1640"/>
        <end position="1673"/>
    </location>
</feature>
<dbReference type="EMBL" id="JAATWM020000051">
    <property type="protein sequence ID" value="KAF9870758.1"/>
    <property type="molecule type" value="Genomic_DNA"/>
</dbReference>
<dbReference type="InterPro" id="IPR000719">
    <property type="entry name" value="Prot_kinase_dom"/>
</dbReference>
<comment type="catalytic activity">
    <reaction evidence="8">
        <text>L-threonyl-[protein] + ATP = O-phospho-L-threonyl-[protein] + ADP + H(+)</text>
        <dbReference type="Rhea" id="RHEA:46608"/>
        <dbReference type="Rhea" id="RHEA-COMP:11060"/>
        <dbReference type="Rhea" id="RHEA-COMP:11605"/>
        <dbReference type="ChEBI" id="CHEBI:15378"/>
        <dbReference type="ChEBI" id="CHEBI:30013"/>
        <dbReference type="ChEBI" id="CHEBI:30616"/>
        <dbReference type="ChEBI" id="CHEBI:61977"/>
        <dbReference type="ChEBI" id="CHEBI:456216"/>
        <dbReference type="EC" id="2.7.11.1"/>
    </reaction>
</comment>
<dbReference type="Pfam" id="PF17667">
    <property type="entry name" value="Pkinase_fungal"/>
    <property type="match status" value="1"/>
</dbReference>
<feature type="domain" description="JmjC" evidence="12">
    <location>
        <begin position="302"/>
        <end position="484"/>
    </location>
</feature>
<dbReference type="GO" id="GO:0005524">
    <property type="term" value="F:ATP binding"/>
    <property type="evidence" value="ECO:0007669"/>
    <property type="project" value="InterPro"/>
</dbReference>
<dbReference type="GO" id="GO:0004674">
    <property type="term" value="F:protein serine/threonine kinase activity"/>
    <property type="evidence" value="ECO:0007669"/>
    <property type="project" value="UniProtKB-EC"/>
</dbReference>
<evidence type="ECO:0000256" key="4">
    <source>
        <dbReference type="ARBA" id="ARBA00013948"/>
    </source>
</evidence>
<evidence type="ECO:0000256" key="2">
    <source>
        <dbReference type="ARBA" id="ARBA00011534"/>
    </source>
</evidence>
<feature type="region of interest" description="Disordered" evidence="10">
    <location>
        <begin position="64"/>
        <end position="166"/>
    </location>
</feature>
<evidence type="ECO:0000313" key="13">
    <source>
        <dbReference type="EMBL" id="KAF9870758.1"/>
    </source>
</evidence>
<evidence type="ECO:0000259" key="11">
    <source>
        <dbReference type="PROSITE" id="PS50011"/>
    </source>
</evidence>
<feature type="region of interest" description="Disordered" evidence="10">
    <location>
        <begin position="185"/>
        <end position="204"/>
    </location>
</feature>
<evidence type="ECO:0000256" key="5">
    <source>
        <dbReference type="ARBA" id="ARBA00019973"/>
    </source>
</evidence>
<feature type="region of interest" description="Disordered" evidence="10">
    <location>
        <begin position="519"/>
        <end position="546"/>
    </location>
</feature>
<keyword evidence="14" id="KW-1185">Reference proteome</keyword>
<evidence type="ECO:0000256" key="10">
    <source>
        <dbReference type="SAM" id="MobiDB-lite"/>
    </source>
</evidence>
<dbReference type="Proteomes" id="UP000781932">
    <property type="component" value="Unassembled WGS sequence"/>
</dbReference>
<feature type="compositionally biased region" description="Basic and acidic residues" evidence="10">
    <location>
        <begin position="1597"/>
        <end position="1608"/>
    </location>
</feature>
<evidence type="ECO:0000256" key="7">
    <source>
        <dbReference type="ARBA" id="ARBA00033194"/>
    </source>
</evidence>
<dbReference type="PROSITE" id="PS51184">
    <property type="entry name" value="JMJC"/>
    <property type="match status" value="1"/>
</dbReference>
<reference evidence="13" key="1">
    <citation type="submission" date="2020-03" db="EMBL/GenBank/DDBJ databases">
        <authorList>
            <person name="He L."/>
        </authorList>
    </citation>
    <scope>NUCLEOTIDE SEQUENCE</scope>
    <source>
        <strain evidence="13">CkLH20</strain>
    </source>
</reference>
<evidence type="ECO:0000256" key="1">
    <source>
        <dbReference type="ARBA" id="ARBA00003747"/>
    </source>
</evidence>
<dbReference type="InterPro" id="IPR003347">
    <property type="entry name" value="JmjC_dom"/>
</dbReference>
<evidence type="ECO:0000259" key="12">
    <source>
        <dbReference type="PROSITE" id="PS51184"/>
    </source>
</evidence>
<organism evidence="13 14">
    <name type="scientific">Colletotrichum karsti</name>
    <dbReference type="NCBI Taxonomy" id="1095194"/>
    <lineage>
        <taxon>Eukaryota</taxon>
        <taxon>Fungi</taxon>
        <taxon>Dikarya</taxon>
        <taxon>Ascomycota</taxon>
        <taxon>Pezizomycotina</taxon>
        <taxon>Sordariomycetes</taxon>
        <taxon>Hypocreomycetidae</taxon>
        <taxon>Glomerellales</taxon>
        <taxon>Glomerellaceae</taxon>
        <taxon>Colletotrichum</taxon>
        <taxon>Colletotrichum boninense species complex</taxon>
    </lineage>
</organism>
<feature type="compositionally biased region" description="Basic and acidic residues" evidence="10">
    <location>
        <begin position="1622"/>
        <end position="1633"/>
    </location>
</feature>
<evidence type="ECO:0000313" key="14">
    <source>
        <dbReference type="Proteomes" id="UP000781932"/>
    </source>
</evidence>
<dbReference type="SMART" id="SM00558">
    <property type="entry name" value="JmjC"/>
    <property type="match status" value="1"/>
</dbReference>
<dbReference type="EC" id="2.7.11.1" evidence="3"/>
<comment type="catalytic activity">
    <reaction evidence="9">
        <text>L-seryl-[protein] + ATP = O-phospho-L-seryl-[protein] + ADP + H(+)</text>
        <dbReference type="Rhea" id="RHEA:17989"/>
        <dbReference type="Rhea" id="RHEA-COMP:9863"/>
        <dbReference type="Rhea" id="RHEA-COMP:11604"/>
        <dbReference type="ChEBI" id="CHEBI:15378"/>
        <dbReference type="ChEBI" id="CHEBI:29999"/>
        <dbReference type="ChEBI" id="CHEBI:30616"/>
        <dbReference type="ChEBI" id="CHEBI:83421"/>
        <dbReference type="ChEBI" id="CHEBI:456216"/>
        <dbReference type="EC" id="2.7.11.1"/>
    </reaction>
</comment>
<evidence type="ECO:0000256" key="6">
    <source>
        <dbReference type="ARBA" id="ARBA00030980"/>
    </source>
</evidence>
<feature type="compositionally biased region" description="Polar residues" evidence="10">
    <location>
        <begin position="1089"/>
        <end position="1102"/>
    </location>
</feature>
<proteinExistence type="predicted"/>
<comment type="function">
    <text evidence="1">Component of the EKC/KEOPS complex that is required for the formation of a threonylcarbamoyl group on adenosine at position 37 (t(6)A37) in tRNAs that read codons beginning with adenine. The complex is probably involved in the transfer of the threonylcarbamoyl moiety of threonylcarbamoyl-AMP (TC-AMP) to the N6 group of A37. BUD32 has ATPase activity in the context of the EKC/KEOPS complex and likely plays a supporting role to the catalytic subunit KAE1. The EKC/KEOPS complex also promotes both telomere uncapping and telomere elongation. The complex is required for efficient recruitment of transcriptional coactivators.</text>
</comment>
<dbReference type="PANTHER" id="PTHR38248">
    <property type="entry name" value="FUNK1 6"/>
    <property type="match status" value="1"/>
</dbReference>
<feature type="compositionally biased region" description="Low complexity" evidence="10">
    <location>
        <begin position="155"/>
        <end position="166"/>
    </location>
</feature>
<dbReference type="PROSITE" id="PS00109">
    <property type="entry name" value="PROTEIN_KINASE_TYR"/>
    <property type="match status" value="1"/>
</dbReference>
<feature type="compositionally biased region" description="Low complexity" evidence="10">
    <location>
        <begin position="1674"/>
        <end position="1687"/>
    </location>
</feature>
<dbReference type="SUPFAM" id="SSF56112">
    <property type="entry name" value="Protein kinase-like (PK-like)"/>
    <property type="match status" value="2"/>
</dbReference>
<dbReference type="Pfam" id="PF02373">
    <property type="entry name" value="JmjC"/>
    <property type="match status" value="1"/>
</dbReference>
<dbReference type="PANTHER" id="PTHR38248:SF2">
    <property type="entry name" value="FUNK1 11"/>
    <property type="match status" value="1"/>
</dbReference>
<feature type="region of interest" description="Disordered" evidence="10">
    <location>
        <begin position="1593"/>
        <end position="1687"/>
    </location>
</feature>
<evidence type="ECO:0000256" key="3">
    <source>
        <dbReference type="ARBA" id="ARBA00012513"/>
    </source>
</evidence>
<dbReference type="Gene3D" id="1.10.510.10">
    <property type="entry name" value="Transferase(Phosphotransferase) domain 1"/>
    <property type="match status" value="2"/>
</dbReference>
<feature type="domain" description="Protein kinase" evidence="11">
    <location>
        <begin position="1157"/>
        <end position="1576"/>
    </location>
</feature>
<name>A0A9P6HTH4_9PEZI</name>